<dbReference type="SUPFAM" id="SSF51621">
    <property type="entry name" value="Phosphoenolpyruvate/pyruvate domain"/>
    <property type="match status" value="1"/>
</dbReference>
<comment type="similarity">
    <text evidence="1">Belongs to the HpcH/HpaI aldolase family.</text>
</comment>
<comment type="caution">
    <text evidence="5">The sequence shown here is derived from an EMBL/GenBank/DDBJ whole genome shotgun (WGS) entry which is preliminary data.</text>
</comment>
<dbReference type="InterPro" id="IPR015813">
    <property type="entry name" value="Pyrv/PenolPyrv_kinase-like_dom"/>
</dbReference>
<dbReference type="PANTHER" id="PTHR30502:SF0">
    <property type="entry name" value="PHOSPHOENOLPYRUVATE CARBOXYLASE FAMILY PROTEIN"/>
    <property type="match status" value="1"/>
</dbReference>
<protein>
    <recommendedName>
        <fullName evidence="4">HpcH/HpaI aldolase/citrate lyase domain-containing protein</fullName>
    </recommendedName>
</protein>
<accession>A0A9W8MP44</accession>
<proteinExistence type="inferred from homology"/>
<dbReference type="OrthoDB" id="1621678at2759"/>
<keyword evidence="3" id="KW-0456">Lyase</keyword>
<keyword evidence="2" id="KW-0479">Metal-binding</keyword>
<dbReference type="GO" id="GO:0016832">
    <property type="term" value="F:aldehyde-lyase activity"/>
    <property type="evidence" value="ECO:0007669"/>
    <property type="project" value="TreeGrafter"/>
</dbReference>
<dbReference type="InterPro" id="IPR040442">
    <property type="entry name" value="Pyrv_kinase-like_dom_sf"/>
</dbReference>
<organism evidence="5 6">
    <name type="scientific">Agrocybe chaxingu</name>
    <dbReference type="NCBI Taxonomy" id="84603"/>
    <lineage>
        <taxon>Eukaryota</taxon>
        <taxon>Fungi</taxon>
        <taxon>Dikarya</taxon>
        <taxon>Basidiomycota</taxon>
        <taxon>Agaricomycotina</taxon>
        <taxon>Agaricomycetes</taxon>
        <taxon>Agaricomycetidae</taxon>
        <taxon>Agaricales</taxon>
        <taxon>Agaricineae</taxon>
        <taxon>Strophariaceae</taxon>
        <taxon>Agrocybe</taxon>
    </lineage>
</organism>
<evidence type="ECO:0000313" key="5">
    <source>
        <dbReference type="EMBL" id="KAJ3498259.1"/>
    </source>
</evidence>
<dbReference type="PANTHER" id="PTHR30502">
    <property type="entry name" value="2-KETO-3-DEOXY-L-RHAMNONATE ALDOLASE"/>
    <property type="match status" value="1"/>
</dbReference>
<evidence type="ECO:0000256" key="1">
    <source>
        <dbReference type="ARBA" id="ARBA00005568"/>
    </source>
</evidence>
<dbReference type="InterPro" id="IPR005000">
    <property type="entry name" value="Aldolase/citrate-lyase_domain"/>
</dbReference>
<feature type="domain" description="HpcH/HpaI aldolase/citrate lyase" evidence="4">
    <location>
        <begin position="59"/>
        <end position="192"/>
    </location>
</feature>
<evidence type="ECO:0000313" key="6">
    <source>
        <dbReference type="Proteomes" id="UP001148786"/>
    </source>
</evidence>
<dbReference type="AlphaFoldDB" id="A0A9W8MP44"/>
<evidence type="ECO:0000259" key="4">
    <source>
        <dbReference type="Pfam" id="PF03328"/>
    </source>
</evidence>
<name>A0A9W8MP44_9AGAR</name>
<evidence type="ECO:0000256" key="3">
    <source>
        <dbReference type="ARBA" id="ARBA00023239"/>
    </source>
</evidence>
<dbReference type="Proteomes" id="UP001148786">
    <property type="component" value="Unassembled WGS sequence"/>
</dbReference>
<keyword evidence="6" id="KW-1185">Reference proteome</keyword>
<reference evidence="5" key="1">
    <citation type="submission" date="2022-07" db="EMBL/GenBank/DDBJ databases">
        <title>Genome Sequence of Agrocybe chaxingu.</title>
        <authorList>
            <person name="Buettner E."/>
        </authorList>
    </citation>
    <scope>NUCLEOTIDE SEQUENCE</scope>
    <source>
        <strain evidence="5">MP-N11</strain>
    </source>
</reference>
<evidence type="ECO:0000256" key="2">
    <source>
        <dbReference type="ARBA" id="ARBA00022723"/>
    </source>
</evidence>
<dbReference type="GO" id="GO:0046872">
    <property type="term" value="F:metal ion binding"/>
    <property type="evidence" value="ECO:0007669"/>
    <property type="project" value="UniProtKB-KW"/>
</dbReference>
<sequence length="513" mass="56805">MHLIPPFQNTWMEDGRRRTSRWGKMVKNLSSSSRSLVCVSLRTGGAYPVTSGEKSASSSWQIKHALDGGAHGVLVPLVSTAEKAKEVVSDCRFPPLGRRGFGSPFTHGIWGVSAADYLKAANDTILVMVQIENKEAVENVGEIAAVDGVDVLFIGPYDLSISLGYPTPNPDPHPDVEQVIQKILRAAHAKNKKCAIFCTSGEQAALRVKEGFDMENAADKCYKRHRSDVRSHLQARIRCIEQSLGPHLRVGGDGGVEAGEDAKHEIRWWNRAYVNRKRPVRIKLTLEDIEGETCSLVFEHVFKPFRLEKQHAERDIGFFFFDQPDTLDRCYVHVEKVEGDSSGTVVKIGSNEINVKRLNKVVYQALKTGKTEVDLEIGQEKNDGEWEWAAYALVDISCRRVYAFKVIVQQGKKVDVKQFGCLGYATENVRLHPLQPYNPPEYVQDDTLDDFKPPVPPKPATPVAEVPPAPTNGVNGGIPVDVSNRLASIDVNLARIADALEKLVAVLPQAARQ</sequence>
<dbReference type="InterPro" id="IPR050251">
    <property type="entry name" value="HpcH-HpaI_aldolase"/>
</dbReference>
<dbReference type="Gene3D" id="3.20.20.60">
    <property type="entry name" value="Phosphoenolpyruvate-binding domains"/>
    <property type="match status" value="1"/>
</dbReference>
<dbReference type="GO" id="GO:0005737">
    <property type="term" value="C:cytoplasm"/>
    <property type="evidence" value="ECO:0007669"/>
    <property type="project" value="TreeGrafter"/>
</dbReference>
<gene>
    <name evidence="5" type="ORF">NLJ89_g10240</name>
</gene>
<dbReference type="Pfam" id="PF03328">
    <property type="entry name" value="HpcH_HpaI"/>
    <property type="match status" value="1"/>
</dbReference>
<dbReference type="EMBL" id="JANKHO010001807">
    <property type="protein sequence ID" value="KAJ3498259.1"/>
    <property type="molecule type" value="Genomic_DNA"/>
</dbReference>